<dbReference type="AlphaFoldDB" id="A0A2G5B554"/>
<dbReference type="EMBL" id="KZ303521">
    <property type="protein sequence ID" value="PIA14134.1"/>
    <property type="molecule type" value="Genomic_DNA"/>
</dbReference>
<accession>A0A2G5B554</accession>
<sequence length="670" mass="74976">MSDRTDHRHPSFKTWWCLALGLSIKCLLAVLETPNVTTDSMRLACIMPSHLVSWLVYLPMAESFIRGLVYSGYSQHSDVDLGPFKSIVYTMFFLACRLWREFPILDQSDLSDDMDALRICRDVWGISYGALCFFKHASRYRVIRRAFMELDLAGQFCEVVAALFSGAGTPELISSIKHDAMLFASKQALPKNDNLEHDPLSFPLLELSENIDLNSDGDYEKNDDDQITDIEQCCASEDSAGSDMFEKLLLESAQQRKPVQKQRLLDEYYSSKLLAPLWSEYTDQLLALPAFIAFGSESDNVGQAAFIDMLTDSDGIIFQIFSPLLVAKQHLATENALWLAVYKAAPLKSIMYAIKYTSPEAIPQISVTAALILPELETARYSEDVENGVAAIVDSLVNGLFCDRKDRCASALLFLAWRQRRSICSQAKLCPKYLQSAVSEMLENMKPDAAFLEAQEISTVNKRSFHTCRDQLDDDLITLSGTEMRNDHQPIATSMTLLAKHSSVFSVLFTGGFSEAQAALSGKRHFDLDSHHNILVGLIALLHKCVISEHYEEIVFSPNPLDEDIDILRLAIFYDLRPVIVLLACHISERICNACISFVNVNGVQALAELFCENWELYFPSAHAVKAIQRSLAALSLLAIDRIDLVFAIEDDSTSFAAAATYLFQGFQDV</sequence>
<reference evidence="2 3" key="1">
    <citation type="journal article" date="2015" name="Genome Biol. Evol.">
        <title>Phylogenomic analyses indicate that early fungi evolved digesting cell walls of algal ancestors of land plants.</title>
        <authorList>
            <person name="Chang Y."/>
            <person name="Wang S."/>
            <person name="Sekimoto S."/>
            <person name="Aerts A.L."/>
            <person name="Choi C."/>
            <person name="Clum A."/>
            <person name="LaButti K.M."/>
            <person name="Lindquist E.A."/>
            <person name="Yee Ngan C."/>
            <person name="Ohm R.A."/>
            <person name="Salamov A.A."/>
            <person name="Grigoriev I.V."/>
            <person name="Spatafora J.W."/>
            <person name="Berbee M.L."/>
        </authorList>
    </citation>
    <scope>NUCLEOTIDE SEQUENCE [LARGE SCALE GENOMIC DNA]</scope>
    <source>
        <strain evidence="2 3">NRRL 1564</strain>
    </source>
</reference>
<feature type="chain" id="PRO_5013673560" description="BTB domain-containing protein" evidence="1">
    <location>
        <begin position="30"/>
        <end position="670"/>
    </location>
</feature>
<keyword evidence="1" id="KW-0732">Signal</keyword>
<keyword evidence="3" id="KW-1185">Reference proteome</keyword>
<dbReference type="OrthoDB" id="5569684at2759"/>
<organism evidence="2 3">
    <name type="scientific">Coemansia reversa (strain ATCC 12441 / NRRL 1564)</name>
    <dbReference type="NCBI Taxonomy" id="763665"/>
    <lineage>
        <taxon>Eukaryota</taxon>
        <taxon>Fungi</taxon>
        <taxon>Fungi incertae sedis</taxon>
        <taxon>Zoopagomycota</taxon>
        <taxon>Kickxellomycotina</taxon>
        <taxon>Kickxellomycetes</taxon>
        <taxon>Kickxellales</taxon>
        <taxon>Kickxellaceae</taxon>
        <taxon>Coemansia</taxon>
    </lineage>
</organism>
<dbReference type="Proteomes" id="UP000242474">
    <property type="component" value="Unassembled WGS sequence"/>
</dbReference>
<evidence type="ECO:0008006" key="4">
    <source>
        <dbReference type="Google" id="ProtNLM"/>
    </source>
</evidence>
<evidence type="ECO:0000256" key="1">
    <source>
        <dbReference type="SAM" id="SignalP"/>
    </source>
</evidence>
<proteinExistence type="predicted"/>
<evidence type="ECO:0000313" key="3">
    <source>
        <dbReference type="Proteomes" id="UP000242474"/>
    </source>
</evidence>
<protein>
    <recommendedName>
        <fullName evidence="4">BTB domain-containing protein</fullName>
    </recommendedName>
</protein>
<evidence type="ECO:0000313" key="2">
    <source>
        <dbReference type="EMBL" id="PIA14134.1"/>
    </source>
</evidence>
<feature type="signal peptide" evidence="1">
    <location>
        <begin position="1"/>
        <end position="29"/>
    </location>
</feature>
<name>A0A2G5B554_COERN</name>
<gene>
    <name evidence="2" type="ORF">COEREDRAFT_82957</name>
</gene>